<dbReference type="SUPFAM" id="SSF50156">
    <property type="entry name" value="PDZ domain-like"/>
    <property type="match status" value="1"/>
</dbReference>
<accession>A0AAD5LZW2</accession>
<keyword evidence="3" id="KW-1185">Reference proteome</keyword>
<dbReference type="PANTHER" id="PTHR19964:SF92">
    <property type="entry name" value="PATJ HOMOLOG"/>
    <property type="match status" value="1"/>
</dbReference>
<dbReference type="InterPro" id="IPR001478">
    <property type="entry name" value="PDZ"/>
</dbReference>
<gene>
    <name evidence="2" type="ORF">KIN20_003923</name>
</gene>
<dbReference type="InterPro" id="IPR051342">
    <property type="entry name" value="PDZ_scaffold"/>
</dbReference>
<dbReference type="Proteomes" id="UP001196413">
    <property type="component" value="Unassembled WGS sequence"/>
</dbReference>
<name>A0AAD5LZW2_PARTN</name>
<dbReference type="PANTHER" id="PTHR19964">
    <property type="entry name" value="MULTIPLE PDZ DOMAIN PROTEIN"/>
    <property type="match status" value="1"/>
</dbReference>
<sequence>MDTDGVCICKCIISNAVVRDAAEEDFLTRDLSRRDACVNTKTSLSGEWTQVEVIRLHTEGGGLGFGIVGGASTGVVVKTIIPGSPADKEKNIHLSCDKSVFMQTSGSSEVIIIPENTYILLHMWTVCYAMVRTGASNQVNGEKKLQAIQCRLFATNNFHIYSIRKHRKIRPRENFTWKIYWSLRPSQVHTLQEL</sequence>
<reference evidence="2" key="1">
    <citation type="submission" date="2021-06" db="EMBL/GenBank/DDBJ databases">
        <title>Parelaphostrongylus tenuis whole genome reference sequence.</title>
        <authorList>
            <person name="Garwood T.J."/>
            <person name="Larsen P.A."/>
            <person name="Fountain-Jones N.M."/>
            <person name="Garbe J.R."/>
            <person name="Macchietto M.G."/>
            <person name="Kania S.A."/>
            <person name="Gerhold R.W."/>
            <person name="Richards J.E."/>
            <person name="Wolf T.M."/>
        </authorList>
    </citation>
    <scope>NUCLEOTIDE SEQUENCE</scope>
    <source>
        <strain evidence="2">MNPRO001-30</strain>
        <tissue evidence="2">Meninges</tissue>
    </source>
</reference>
<dbReference type="Gene3D" id="2.30.42.10">
    <property type="match status" value="1"/>
</dbReference>
<proteinExistence type="predicted"/>
<organism evidence="2 3">
    <name type="scientific">Parelaphostrongylus tenuis</name>
    <name type="common">Meningeal worm</name>
    <dbReference type="NCBI Taxonomy" id="148309"/>
    <lineage>
        <taxon>Eukaryota</taxon>
        <taxon>Metazoa</taxon>
        <taxon>Ecdysozoa</taxon>
        <taxon>Nematoda</taxon>
        <taxon>Chromadorea</taxon>
        <taxon>Rhabditida</taxon>
        <taxon>Rhabditina</taxon>
        <taxon>Rhabditomorpha</taxon>
        <taxon>Strongyloidea</taxon>
        <taxon>Metastrongylidae</taxon>
        <taxon>Parelaphostrongylus</taxon>
    </lineage>
</organism>
<evidence type="ECO:0000259" key="1">
    <source>
        <dbReference type="PROSITE" id="PS50106"/>
    </source>
</evidence>
<protein>
    <recommendedName>
        <fullName evidence="1">PDZ domain-containing protein</fullName>
    </recommendedName>
</protein>
<evidence type="ECO:0000313" key="2">
    <source>
        <dbReference type="EMBL" id="KAJ1348590.1"/>
    </source>
</evidence>
<dbReference type="AlphaFoldDB" id="A0AAD5LZW2"/>
<dbReference type="InterPro" id="IPR036034">
    <property type="entry name" value="PDZ_sf"/>
</dbReference>
<feature type="domain" description="PDZ" evidence="1">
    <location>
        <begin position="53"/>
        <end position="93"/>
    </location>
</feature>
<comment type="caution">
    <text evidence="2">The sequence shown here is derived from an EMBL/GenBank/DDBJ whole genome shotgun (WGS) entry which is preliminary data.</text>
</comment>
<evidence type="ECO:0000313" key="3">
    <source>
        <dbReference type="Proteomes" id="UP001196413"/>
    </source>
</evidence>
<dbReference type="EMBL" id="JAHQIW010000524">
    <property type="protein sequence ID" value="KAJ1348590.1"/>
    <property type="molecule type" value="Genomic_DNA"/>
</dbReference>
<dbReference type="PROSITE" id="PS50106">
    <property type="entry name" value="PDZ"/>
    <property type="match status" value="1"/>
</dbReference>